<reference evidence="8" key="1">
    <citation type="journal article" date="2019" name="Int. J. Syst. Evol. Microbiol.">
        <title>The Global Catalogue of Microorganisms (GCM) 10K type strain sequencing project: providing services to taxonomists for standard genome sequencing and annotation.</title>
        <authorList>
            <consortium name="The Broad Institute Genomics Platform"/>
            <consortium name="The Broad Institute Genome Sequencing Center for Infectious Disease"/>
            <person name="Wu L."/>
            <person name="Ma J."/>
        </authorList>
    </citation>
    <scope>NUCLEOTIDE SEQUENCE [LARGE SCALE GENOMIC DNA]</scope>
    <source>
        <strain evidence="8">TISTR 1827</strain>
    </source>
</reference>
<name>A0ABW5QV18_9BACL</name>
<feature type="transmembrane region" description="Helical" evidence="5">
    <location>
        <begin position="12"/>
        <end position="32"/>
    </location>
</feature>
<dbReference type="InterPro" id="IPR013525">
    <property type="entry name" value="ABC2_TM"/>
</dbReference>
<accession>A0ABW5QV18</accession>
<evidence type="ECO:0000313" key="7">
    <source>
        <dbReference type="EMBL" id="MFD2660256.1"/>
    </source>
</evidence>
<feature type="domain" description="ABC-2 type transporter transmembrane" evidence="6">
    <location>
        <begin position="16"/>
        <end position="117"/>
    </location>
</feature>
<keyword evidence="3 5" id="KW-1133">Transmembrane helix</keyword>
<gene>
    <name evidence="7" type="ORF">ACFSW5_08220</name>
</gene>
<dbReference type="Proteomes" id="UP001597493">
    <property type="component" value="Unassembled WGS sequence"/>
</dbReference>
<evidence type="ECO:0000256" key="1">
    <source>
        <dbReference type="ARBA" id="ARBA00004141"/>
    </source>
</evidence>
<sequence length="125" mass="13645">MKSALALFKTLQVRIGLVFAIFVPFVFLMIWMTGYDDATERIDRLHVGIVSENPDENGAAVQFLTTHAPFQTELVSSKEEALADMDNGDTDMVVVVPAGLQTAGANGGATLTYYVNDRSSDLTWL</sequence>
<dbReference type="Pfam" id="PF12698">
    <property type="entry name" value="ABC2_membrane_3"/>
    <property type="match status" value="1"/>
</dbReference>
<keyword evidence="2 5" id="KW-0812">Transmembrane</keyword>
<proteinExistence type="predicted"/>
<comment type="subcellular location">
    <subcellularLocation>
        <location evidence="1">Membrane</location>
        <topology evidence="1">Multi-pass membrane protein</topology>
    </subcellularLocation>
</comment>
<evidence type="ECO:0000259" key="6">
    <source>
        <dbReference type="Pfam" id="PF12698"/>
    </source>
</evidence>
<dbReference type="EMBL" id="JBHUMY010000007">
    <property type="protein sequence ID" value="MFD2660256.1"/>
    <property type="molecule type" value="Genomic_DNA"/>
</dbReference>
<keyword evidence="4 5" id="KW-0472">Membrane</keyword>
<protein>
    <submittedName>
        <fullName evidence="7">ABC transporter permease</fullName>
    </submittedName>
</protein>
<evidence type="ECO:0000256" key="4">
    <source>
        <dbReference type="ARBA" id="ARBA00023136"/>
    </source>
</evidence>
<comment type="caution">
    <text evidence="7">The sequence shown here is derived from an EMBL/GenBank/DDBJ whole genome shotgun (WGS) entry which is preliminary data.</text>
</comment>
<evidence type="ECO:0000313" key="8">
    <source>
        <dbReference type="Proteomes" id="UP001597493"/>
    </source>
</evidence>
<dbReference type="RefSeq" id="WP_379271310.1">
    <property type="nucleotide sequence ID" value="NZ_JBHUGT010000018.1"/>
</dbReference>
<evidence type="ECO:0000256" key="3">
    <source>
        <dbReference type="ARBA" id="ARBA00022989"/>
    </source>
</evidence>
<organism evidence="7 8">
    <name type="scientific">Paenibacillus thailandensis</name>
    <dbReference type="NCBI Taxonomy" id="393250"/>
    <lineage>
        <taxon>Bacteria</taxon>
        <taxon>Bacillati</taxon>
        <taxon>Bacillota</taxon>
        <taxon>Bacilli</taxon>
        <taxon>Bacillales</taxon>
        <taxon>Paenibacillaceae</taxon>
        <taxon>Paenibacillus</taxon>
    </lineage>
</organism>
<evidence type="ECO:0000256" key="2">
    <source>
        <dbReference type="ARBA" id="ARBA00022692"/>
    </source>
</evidence>
<evidence type="ECO:0000256" key="5">
    <source>
        <dbReference type="SAM" id="Phobius"/>
    </source>
</evidence>
<keyword evidence="8" id="KW-1185">Reference proteome</keyword>